<keyword evidence="1" id="KW-0812">Transmembrane</keyword>
<dbReference type="Proteomes" id="UP000307440">
    <property type="component" value="Unassembled WGS sequence"/>
</dbReference>
<keyword evidence="1" id="KW-0472">Membrane</keyword>
<feature type="transmembrane region" description="Helical" evidence="1">
    <location>
        <begin position="25"/>
        <end position="44"/>
    </location>
</feature>
<name>A0A5C3KA71_COPMA</name>
<proteinExistence type="predicted"/>
<dbReference type="EMBL" id="ML210592">
    <property type="protein sequence ID" value="TFK16985.1"/>
    <property type="molecule type" value="Genomic_DNA"/>
</dbReference>
<feature type="transmembrane region" description="Helical" evidence="1">
    <location>
        <begin position="56"/>
        <end position="80"/>
    </location>
</feature>
<dbReference type="AlphaFoldDB" id="A0A5C3KA71"/>
<feature type="transmembrane region" description="Helical" evidence="1">
    <location>
        <begin position="92"/>
        <end position="113"/>
    </location>
</feature>
<feature type="transmembrane region" description="Helical" evidence="1">
    <location>
        <begin position="119"/>
        <end position="141"/>
    </location>
</feature>
<evidence type="ECO:0000313" key="2">
    <source>
        <dbReference type="EMBL" id="TFK16985.1"/>
    </source>
</evidence>
<protein>
    <submittedName>
        <fullName evidence="2">Uncharacterized protein</fullName>
    </submittedName>
</protein>
<accession>A0A5C3KA71</accession>
<evidence type="ECO:0000313" key="3">
    <source>
        <dbReference type="Proteomes" id="UP000307440"/>
    </source>
</evidence>
<reference evidence="2 3" key="1">
    <citation type="journal article" date="2019" name="Nat. Ecol. Evol.">
        <title>Megaphylogeny resolves global patterns of mushroom evolution.</title>
        <authorList>
            <person name="Varga T."/>
            <person name="Krizsan K."/>
            <person name="Foldi C."/>
            <person name="Dima B."/>
            <person name="Sanchez-Garcia M."/>
            <person name="Sanchez-Ramirez S."/>
            <person name="Szollosi G.J."/>
            <person name="Szarkandi J.G."/>
            <person name="Papp V."/>
            <person name="Albert L."/>
            <person name="Andreopoulos W."/>
            <person name="Angelini C."/>
            <person name="Antonin V."/>
            <person name="Barry K.W."/>
            <person name="Bougher N.L."/>
            <person name="Buchanan P."/>
            <person name="Buyck B."/>
            <person name="Bense V."/>
            <person name="Catcheside P."/>
            <person name="Chovatia M."/>
            <person name="Cooper J."/>
            <person name="Damon W."/>
            <person name="Desjardin D."/>
            <person name="Finy P."/>
            <person name="Geml J."/>
            <person name="Haridas S."/>
            <person name="Hughes K."/>
            <person name="Justo A."/>
            <person name="Karasinski D."/>
            <person name="Kautmanova I."/>
            <person name="Kiss B."/>
            <person name="Kocsube S."/>
            <person name="Kotiranta H."/>
            <person name="LaButti K.M."/>
            <person name="Lechner B.E."/>
            <person name="Liimatainen K."/>
            <person name="Lipzen A."/>
            <person name="Lukacs Z."/>
            <person name="Mihaltcheva S."/>
            <person name="Morgado L.N."/>
            <person name="Niskanen T."/>
            <person name="Noordeloos M.E."/>
            <person name="Ohm R.A."/>
            <person name="Ortiz-Santana B."/>
            <person name="Ovrebo C."/>
            <person name="Racz N."/>
            <person name="Riley R."/>
            <person name="Savchenko A."/>
            <person name="Shiryaev A."/>
            <person name="Soop K."/>
            <person name="Spirin V."/>
            <person name="Szebenyi C."/>
            <person name="Tomsovsky M."/>
            <person name="Tulloss R.E."/>
            <person name="Uehling J."/>
            <person name="Grigoriev I.V."/>
            <person name="Vagvolgyi C."/>
            <person name="Papp T."/>
            <person name="Martin F.M."/>
            <person name="Miettinen O."/>
            <person name="Hibbett D.S."/>
            <person name="Nagy L.G."/>
        </authorList>
    </citation>
    <scope>NUCLEOTIDE SEQUENCE [LARGE SCALE GENOMIC DNA]</scope>
    <source>
        <strain evidence="2 3">CBS 121175</strain>
    </source>
</reference>
<gene>
    <name evidence="2" type="ORF">FA15DRAFT_676413</name>
</gene>
<sequence length="158" mass="16868">MGIRSDRFIATKLPNAKLEDRLRKAFIPSLVVIPAIFVSLLVFQPFSGDARPDEPLAYVASLILGIAAHGVATLSTIYVAECDPARSAELFAAKELVQLPIPIAISAFLWFLVPGQVVPLLGSIIGIALSLIVFGILWIVVSYRDNDSVASAAHAEAS</sequence>
<keyword evidence="1" id="KW-1133">Transmembrane helix</keyword>
<organism evidence="2 3">
    <name type="scientific">Coprinopsis marcescibilis</name>
    <name type="common">Agaric fungus</name>
    <name type="synonym">Psathyrella marcescibilis</name>
    <dbReference type="NCBI Taxonomy" id="230819"/>
    <lineage>
        <taxon>Eukaryota</taxon>
        <taxon>Fungi</taxon>
        <taxon>Dikarya</taxon>
        <taxon>Basidiomycota</taxon>
        <taxon>Agaricomycotina</taxon>
        <taxon>Agaricomycetes</taxon>
        <taxon>Agaricomycetidae</taxon>
        <taxon>Agaricales</taxon>
        <taxon>Agaricineae</taxon>
        <taxon>Psathyrellaceae</taxon>
        <taxon>Coprinopsis</taxon>
    </lineage>
</organism>
<evidence type="ECO:0000256" key="1">
    <source>
        <dbReference type="SAM" id="Phobius"/>
    </source>
</evidence>
<keyword evidence="3" id="KW-1185">Reference proteome</keyword>